<evidence type="ECO:0000259" key="3">
    <source>
        <dbReference type="Pfam" id="PF07992"/>
    </source>
</evidence>
<dbReference type="Gene3D" id="3.90.760.10">
    <property type="entry name" value="Flavocytochrome c sulphide dehydrogenase, flavin-binding domain"/>
    <property type="match status" value="1"/>
</dbReference>
<evidence type="ECO:0000256" key="1">
    <source>
        <dbReference type="ARBA" id="ARBA00022630"/>
    </source>
</evidence>
<evidence type="ECO:0000259" key="5">
    <source>
        <dbReference type="Pfam" id="PF21706"/>
    </source>
</evidence>
<organism evidence="6 7">
    <name type="scientific">Rubrivivax albus</name>
    <dbReference type="NCBI Taxonomy" id="2499835"/>
    <lineage>
        <taxon>Bacteria</taxon>
        <taxon>Pseudomonadati</taxon>
        <taxon>Pseudomonadota</taxon>
        <taxon>Betaproteobacteria</taxon>
        <taxon>Burkholderiales</taxon>
        <taxon>Sphaerotilaceae</taxon>
        <taxon>Rubrivivax</taxon>
    </lineage>
</organism>
<accession>A0A3S2TRK1</accession>
<protein>
    <submittedName>
        <fullName evidence="6">Pyridine nucleotide-disulfide oxidoreductase</fullName>
    </submittedName>
</protein>
<dbReference type="Pfam" id="PF21706">
    <property type="entry name" value="FCSD_central"/>
    <property type="match status" value="1"/>
</dbReference>
<dbReference type="OrthoDB" id="9802771at2"/>
<gene>
    <name evidence="6" type="ORF">ENE75_07310</name>
</gene>
<dbReference type="AlphaFoldDB" id="A0A3S2TRK1"/>
<proteinExistence type="predicted"/>
<dbReference type="InterPro" id="IPR023753">
    <property type="entry name" value="FAD/NAD-binding_dom"/>
</dbReference>
<dbReference type="PANTHER" id="PTHR43755:SF1">
    <property type="entry name" value="FAD-DEPENDENT PYRIDINE NUCLEOTIDE-DISULPHIDE OXIDOREDUCTASE"/>
    <property type="match status" value="1"/>
</dbReference>
<dbReference type="Pfam" id="PF07992">
    <property type="entry name" value="Pyr_redox_2"/>
    <property type="match status" value="1"/>
</dbReference>
<reference evidence="6 7" key="1">
    <citation type="submission" date="2019-01" db="EMBL/GenBank/DDBJ databases">
        <authorList>
            <person name="Chen W.-M."/>
        </authorList>
    </citation>
    <scope>NUCLEOTIDE SEQUENCE [LARGE SCALE GENOMIC DNA]</scope>
    <source>
        <strain evidence="6 7">ICH-3</strain>
    </source>
</reference>
<dbReference type="InterPro" id="IPR015323">
    <property type="entry name" value="FlavoCytC_S_DH_flav-bd"/>
</dbReference>
<dbReference type="InterPro" id="IPR036188">
    <property type="entry name" value="FAD/NAD-bd_sf"/>
</dbReference>
<sequence>MRRRDLLQGMGLALGGLVAAPAVLRAQGAAGRVVVVGGGVGGATAAKYLKLFNPALQVTLVERQPFYVRPYGSSEVLNGHTTMQALQVSYDALASRWGVQVVIDTATALDAGRRVLRTAGGRQLPYDRLIVSPGIELMYDAIPGYSREVAETRMPSGWIPGTQTALLARQLQAMRPGGVFVIAAPPNPYRCPPGPYERAALMAEWFQQHNPAAKVIIADPKDGFVTDQTMMLGWNRLYGFNPPPDYAQKISAGAELKRHADGASGIAWIRGSQGGRVLKVDAKTMRVETEAETIQADVVNVIPPMKAARLAVDLGLTDATGWCPVERIDFASQRVPNVHVIGDASIADAMPKSGFSANNQAKAVARAIVEQLAGRPAPEPVWENTCYALAGSQYGLFVADVFRLVDGKIARINGKRFLPLDASANQIRLGARYQQAWLRTFTEDVFA</sequence>
<keyword evidence="7" id="KW-1185">Reference proteome</keyword>
<evidence type="ECO:0000313" key="7">
    <source>
        <dbReference type="Proteomes" id="UP000288178"/>
    </source>
</evidence>
<dbReference type="Proteomes" id="UP000288178">
    <property type="component" value="Unassembled WGS sequence"/>
</dbReference>
<dbReference type="InterPro" id="IPR037092">
    <property type="entry name" value="FlavoCytC_S_DH_flav-bd_sf"/>
</dbReference>
<evidence type="ECO:0000259" key="4">
    <source>
        <dbReference type="Pfam" id="PF09242"/>
    </source>
</evidence>
<dbReference type="InterPro" id="IPR052541">
    <property type="entry name" value="SQRD"/>
</dbReference>
<keyword evidence="2" id="KW-0274">FAD</keyword>
<feature type="domain" description="FAD/NAD(P)-binding" evidence="3">
    <location>
        <begin position="32"/>
        <end position="146"/>
    </location>
</feature>
<keyword evidence="1" id="KW-0285">Flavoprotein</keyword>
<dbReference type="Pfam" id="PF09242">
    <property type="entry name" value="FCSD-flav_bind"/>
    <property type="match status" value="1"/>
</dbReference>
<feature type="domain" description="Flavocytochrome c sulphide dehydrogenase flavin-binding" evidence="4">
    <location>
        <begin position="378"/>
        <end position="446"/>
    </location>
</feature>
<dbReference type="InterPro" id="IPR049386">
    <property type="entry name" value="FCSD_central"/>
</dbReference>
<dbReference type="SUPFAM" id="SSF51905">
    <property type="entry name" value="FAD/NAD(P)-binding domain"/>
    <property type="match status" value="2"/>
</dbReference>
<dbReference type="Gene3D" id="3.50.50.60">
    <property type="entry name" value="FAD/NAD(P)-binding domain"/>
    <property type="match status" value="2"/>
</dbReference>
<comment type="caution">
    <text evidence="6">The sequence shown here is derived from an EMBL/GenBank/DDBJ whole genome shotgun (WGS) entry which is preliminary data.</text>
</comment>
<dbReference type="InterPro" id="IPR016156">
    <property type="entry name" value="FAD/NAD-linked_Rdtase_dimer_sf"/>
</dbReference>
<evidence type="ECO:0000313" key="6">
    <source>
        <dbReference type="EMBL" id="RVT52257.1"/>
    </source>
</evidence>
<dbReference type="SUPFAM" id="SSF55424">
    <property type="entry name" value="FAD/NAD-linked reductases, dimerisation (C-terminal) domain"/>
    <property type="match status" value="1"/>
</dbReference>
<evidence type="ECO:0000256" key="2">
    <source>
        <dbReference type="ARBA" id="ARBA00022827"/>
    </source>
</evidence>
<dbReference type="GO" id="GO:0050660">
    <property type="term" value="F:flavin adenine dinucleotide binding"/>
    <property type="evidence" value="ECO:0007669"/>
    <property type="project" value="InterPro"/>
</dbReference>
<dbReference type="RefSeq" id="WP_128197353.1">
    <property type="nucleotide sequence ID" value="NZ_SACT01000002.1"/>
</dbReference>
<dbReference type="PANTHER" id="PTHR43755">
    <property type="match status" value="1"/>
</dbReference>
<dbReference type="GO" id="GO:0016491">
    <property type="term" value="F:oxidoreductase activity"/>
    <property type="evidence" value="ECO:0007669"/>
    <property type="project" value="InterPro"/>
</dbReference>
<feature type="domain" description="Sulfide dehydrogenase [flavocytochrome c] flavoprotein chain central" evidence="5">
    <location>
        <begin position="164"/>
        <end position="303"/>
    </location>
</feature>
<dbReference type="EMBL" id="SACT01000002">
    <property type="protein sequence ID" value="RVT52257.1"/>
    <property type="molecule type" value="Genomic_DNA"/>
</dbReference>
<name>A0A3S2TRK1_9BURK</name>